<evidence type="ECO:0000313" key="2">
    <source>
        <dbReference type="EMBL" id="WOJ93773.1"/>
    </source>
</evidence>
<reference evidence="2 3" key="1">
    <citation type="submission" date="2023-10" db="EMBL/GenBank/DDBJ databases">
        <title>Two novel species belonging to the OM43/NOR5 clade.</title>
        <authorList>
            <person name="Park M."/>
        </authorList>
    </citation>
    <scope>NUCLEOTIDE SEQUENCE [LARGE SCALE GENOMIC DNA]</scope>
    <source>
        <strain evidence="2 3">IMCC43200</strain>
    </source>
</reference>
<dbReference type="PANTHER" id="PTHR11895:SF176">
    <property type="entry name" value="AMIDASE AMID-RELATED"/>
    <property type="match status" value="1"/>
</dbReference>
<name>A0ABZ0I4U7_9GAMM</name>
<evidence type="ECO:0000313" key="3">
    <source>
        <dbReference type="Proteomes" id="UP001626537"/>
    </source>
</evidence>
<accession>A0ABZ0I4U7</accession>
<dbReference type="Pfam" id="PF01425">
    <property type="entry name" value="Amidase"/>
    <property type="match status" value="1"/>
</dbReference>
<dbReference type="InterPro" id="IPR020556">
    <property type="entry name" value="Amidase_CS"/>
</dbReference>
<dbReference type="Gene3D" id="3.90.1300.10">
    <property type="entry name" value="Amidase signature (AS) domain"/>
    <property type="match status" value="1"/>
</dbReference>
<organism evidence="2 3">
    <name type="scientific">Congregibacter variabilis</name>
    <dbReference type="NCBI Taxonomy" id="3081200"/>
    <lineage>
        <taxon>Bacteria</taxon>
        <taxon>Pseudomonadati</taxon>
        <taxon>Pseudomonadota</taxon>
        <taxon>Gammaproteobacteria</taxon>
        <taxon>Cellvibrionales</taxon>
        <taxon>Halieaceae</taxon>
        <taxon>Congregibacter</taxon>
    </lineage>
</organism>
<dbReference type="SUPFAM" id="SSF75304">
    <property type="entry name" value="Amidase signature (AS) enzymes"/>
    <property type="match status" value="1"/>
</dbReference>
<dbReference type="PANTHER" id="PTHR11895">
    <property type="entry name" value="TRANSAMIDASE"/>
    <property type="match status" value="1"/>
</dbReference>
<gene>
    <name evidence="2" type="ORF">R0135_01070</name>
</gene>
<keyword evidence="3" id="KW-1185">Reference proteome</keyword>
<evidence type="ECO:0000259" key="1">
    <source>
        <dbReference type="Pfam" id="PF01425"/>
    </source>
</evidence>
<proteinExistence type="predicted"/>
<dbReference type="InterPro" id="IPR023631">
    <property type="entry name" value="Amidase_dom"/>
</dbReference>
<protein>
    <submittedName>
        <fullName evidence="2">Amidase</fullName>
    </submittedName>
</protein>
<sequence>MNRNDLHYARITDIAGLLERRELSPVELTEHMLERISTLDSQLNSYQTVVAERAMEAAAKAESEIVSGHYRGALHGIPVAVKDLCFTRGVPTRGGLAVLRDFVPDYDATVVQRLESAGAILLGKLNMTEGAMVGYHPDFKIPVNPWGSDLWPGASSSGSGVATAAGLCFAALGSDTGGSIRFPAMANGVVGLKPTYGRVSRHGVLDLGETLDHVGPLTRGVEDAGLVLAAISGEDTADSTSLSAPLPDLSGISAGVAGLRIGYDSEFASQGTDPGLVASIEAALALLESLGASVVKVKVPAEILTLGELWFPICTYEAHKAHASYYPSRRAEYGNYFRDFLETGASVTDAQYKEAMAARRNFSERYESVLATVDAMLSPAGGVIIPASADQYGGAETLAPLFDQVQMQFTIPDDLAGTPTLTLPCGQDKNGFPHAMQLVGNALSEAVLCRIGRAYEAATDWHQRRPPLF</sequence>
<dbReference type="InterPro" id="IPR000120">
    <property type="entry name" value="Amidase"/>
</dbReference>
<feature type="domain" description="Amidase" evidence="1">
    <location>
        <begin position="27"/>
        <end position="448"/>
    </location>
</feature>
<dbReference type="RefSeq" id="WP_407348418.1">
    <property type="nucleotide sequence ID" value="NZ_CP136864.1"/>
</dbReference>
<dbReference type="Proteomes" id="UP001626537">
    <property type="component" value="Chromosome"/>
</dbReference>
<dbReference type="EMBL" id="CP136864">
    <property type="protein sequence ID" value="WOJ93773.1"/>
    <property type="molecule type" value="Genomic_DNA"/>
</dbReference>
<dbReference type="InterPro" id="IPR036928">
    <property type="entry name" value="AS_sf"/>
</dbReference>
<dbReference type="PROSITE" id="PS00571">
    <property type="entry name" value="AMIDASES"/>
    <property type="match status" value="1"/>
</dbReference>